<evidence type="ECO:0000256" key="3">
    <source>
        <dbReference type="ARBA" id="ARBA00022840"/>
    </source>
</evidence>
<keyword evidence="3" id="KW-0067">ATP-binding</keyword>
<dbReference type="AlphaFoldDB" id="A0A316YA41"/>
<dbReference type="InterPro" id="IPR001650">
    <property type="entry name" value="Helicase_C-like"/>
</dbReference>
<dbReference type="GO" id="GO:0016787">
    <property type="term" value="F:hydrolase activity"/>
    <property type="evidence" value="ECO:0007669"/>
    <property type="project" value="UniProtKB-KW"/>
</dbReference>
<evidence type="ECO:0000313" key="8">
    <source>
        <dbReference type="Proteomes" id="UP000245768"/>
    </source>
</evidence>
<feature type="compositionally biased region" description="Basic and acidic residues" evidence="4">
    <location>
        <begin position="475"/>
        <end position="493"/>
    </location>
</feature>
<feature type="domain" description="Helicase ATP-binding" evidence="5">
    <location>
        <begin position="75"/>
        <end position="350"/>
    </location>
</feature>
<keyword evidence="8" id="KW-1185">Reference proteome</keyword>
<dbReference type="PANTHER" id="PTHR45626:SF14">
    <property type="entry name" value="ATP-DEPENDENT DNA HELICASE (EUROFUNG)"/>
    <property type="match status" value="1"/>
</dbReference>
<proteinExistence type="predicted"/>
<feature type="compositionally biased region" description="Basic and acidic residues" evidence="4">
    <location>
        <begin position="527"/>
        <end position="545"/>
    </location>
</feature>
<evidence type="ECO:0000256" key="4">
    <source>
        <dbReference type="SAM" id="MobiDB-lite"/>
    </source>
</evidence>
<evidence type="ECO:0000259" key="5">
    <source>
        <dbReference type="PROSITE" id="PS51192"/>
    </source>
</evidence>
<dbReference type="GO" id="GO:0008094">
    <property type="term" value="F:ATP-dependent activity, acting on DNA"/>
    <property type="evidence" value="ECO:0007669"/>
    <property type="project" value="TreeGrafter"/>
</dbReference>
<protein>
    <recommendedName>
        <fullName evidence="9">P-loop containing nucleoside triphosphate hydrolase protein</fullName>
    </recommendedName>
</protein>
<feature type="compositionally biased region" description="Acidic residues" evidence="4">
    <location>
        <begin position="494"/>
        <end position="513"/>
    </location>
</feature>
<keyword evidence="2" id="KW-0378">Hydrolase</keyword>
<dbReference type="GeneID" id="37040944"/>
<organism evidence="7 8">
    <name type="scientific">Acaromyces ingoldii</name>
    <dbReference type="NCBI Taxonomy" id="215250"/>
    <lineage>
        <taxon>Eukaryota</taxon>
        <taxon>Fungi</taxon>
        <taxon>Dikarya</taxon>
        <taxon>Basidiomycota</taxon>
        <taxon>Ustilaginomycotina</taxon>
        <taxon>Exobasidiomycetes</taxon>
        <taxon>Exobasidiales</taxon>
        <taxon>Cryptobasidiaceae</taxon>
        <taxon>Acaromyces</taxon>
    </lineage>
</organism>
<dbReference type="Gene3D" id="3.40.50.300">
    <property type="entry name" value="P-loop containing nucleotide triphosphate hydrolases"/>
    <property type="match status" value="1"/>
</dbReference>
<dbReference type="Pfam" id="PF00271">
    <property type="entry name" value="Helicase_C"/>
    <property type="match status" value="1"/>
</dbReference>
<feature type="compositionally biased region" description="Basic and acidic residues" evidence="4">
    <location>
        <begin position="260"/>
        <end position="273"/>
    </location>
</feature>
<dbReference type="PROSITE" id="PS51192">
    <property type="entry name" value="HELICASE_ATP_BIND_1"/>
    <property type="match status" value="1"/>
</dbReference>
<dbReference type="EMBL" id="KZ819644">
    <property type="protein sequence ID" value="PWN86556.1"/>
    <property type="molecule type" value="Genomic_DNA"/>
</dbReference>
<evidence type="ECO:0000256" key="1">
    <source>
        <dbReference type="ARBA" id="ARBA00022741"/>
    </source>
</evidence>
<dbReference type="CDD" id="cd18793">
    <property type="entry name" value="SF2_C_SNF"/>
    <property type="match status" value="1"/>
</dbReference>
<dbReference type="SUPFAM" id="SSF52540">
    <property type="entry name" value="P-loop containing nucleoside triphosphate hydrolases"/>
    <property type="match status" value="2"/>
</dbReference>
<dbReference type="SMART" id="SM00490">
    <property type="entry name" value="HELICc"/>
    <property type="match status" value="1"/>
</dbReference>
<gene>
    <name evidence="7" type="ORF">FA10DRAFT_235455</name>
</gene>
<dbReference type="InterPro" id="IPR038718">
    <property type="entry name" value="SNF2-like_sf"/>
</dbReference>
<dbReference type="InterPro" id="IPR027417">
    <property type="entry name" value="P-loop_NTPase"/>
</dbReference>
<dbReference type="PROSITE" id="PS51194">
    <property type="entry name" value="HELICASE_CTER"/>
    <property type="match status" value="1"/>
</dbReference>
<dbReference type="GO" id="GO:0005524">
    <property type="term" value="F:ATP binding"/>
    <property type="evidence" value="ECO:0007669"/>
    <property type="project" value="UniProtKB-KW"/>
</dbReference>
<feature type="compositionally biased region" description="Acidic residues" evidence="4">
    <location>
        <begin position="244"/>
        <end position="258"/>
    </location>
</feature>
<dbReference type="InterPro" id="IPR000330">
    <property type="entry name" value="SNF2_N"/>
</dbReference>
<feature type="compositionally biased region" description="Basic residues" evidence="4">
    <location>
        <begin position="274"/>
        <end position="283"/>
    </location>
</feature>
<dbReference type="InterPro" id="IPR049730">
    <property type="entry name" value="SNF2/RAD54-like_C"/>
</dbReference>
<dbReference type="STRING" id="215250.A0A316YA41"/>
<dbReference type="Pfam" id="PF00176">
    <property type="entry name" value="SNF2-rel_dom"/>
    <property type="match status" value="1"/>
</dbReference>
<dbReference type="CDD" id="cd18008">
    <property type="entry name" value="DEXDc_SHPRH-like"/>
    <property type="match status" value="1"/>
</dbReference>
<sequence length="730" mass="81733">MYIDGHARVLPDLGGNINSSTLTASERDRQLQDMMDAMVLVPDADDDEMQQAAHVDGLECTLMPHQVAGLVWMKQREAGRYKGGILADDMGLGKTVQMLALLVTNSPKKADSTVGYVRQTDDRDAYRGAAPKKKADKANKAAATATDAQDAAEDRGQKLALRSRTTLILAPLAVIRQWEREAKEKVKPRLKVLVHHGPQRAKDASAFAMYDVVISTYTTASSEWSNVVGSREEEQEEAGKDSSESSDELDSDDSDSDTDSQAKRARERQQEKKKAIKKNRSKKSAAPLFDAHWLRVVLDEAQNIKNHKTKAAQACVALGLRAHARWCLSGTPIQNDAFEMFSLIQFLGIPPFDSYDLFKEKIGDPLKSTNQNRVNWGMKRLCIVLQTIMLRRTKDATTDEGKPLLELPRRTIEVVERDFDDDDERHFYRELEQRAREKLEREQQGSKTGKVNHMVTLLMLLRLRQACSHPALTMRDLDADEAKAPVPDKRPGEEEQDDGDDSNGEAGGDDDGGLADLLSGLTVQAKPKSEEEKALAADEQGKTADWRSPGRASTKIRMMLSLIDACPRSEKLIVFSQFTSFMDLVEPFLRDAGHTHVRYDGRMRPADRERALERIRDDAETRIILVSFKAGSTGLNLTCCSRVILMDLWWNPQIEEQAFDRAHRLGQEKDVVIYKLSIANSVEERILALQEKKRALSKAALEGSKFSKKSGANKLDHKELLYLFSGNVAF</sequence>
<evidence type="ECO:0000259" key="6">
    <source>
        <dbReference type="PROSITE" id="PS51194"/>
    </source>
</evidence>
<feature type="region of interest" description="Disordered" evidence="4">
    <location>
        <begin position="224"/>
        <end position="284"/>
    </location>
</feature>
<evidence type="ECO:0000256" key="2">
    <source>
        <dbReference type="ARBA" id="ARBA00022801"/>
    </source>
</evidence>
<dbReference type="Gene3D" id="3.40.50.10810">
    <property type="entry name" value="Tandem AAA-ATPase domain"/>
    <property type="match status" value="3"/>
</dbReference>
<reference evidence="7 8" key="1">
    <citation type="journal article" date="2018" name="Mol. Biol. Evol.">
        <title>Broad Genomic Sampling Reveals a Smut Pathogenic Ancestry of the Fungal Clade Ustilaginomycotina.</title>
        <authorList>
            <person name="Kijpornyongpan T."/>
            <person name="Mondo S.J."/>
            <person name="Barry K."/>
            <person name="Sandor L."/>
            <person name="Lee J."/>
            <person name="Lipzen A."/>
            <person name="Pangilinan J."/>
            <person name="LaButti K."/>
            <person name="Hainaut M."/>
            <person name="Henrissat B."/>
            <person name="Grigoriev I.V."/>
            <person name="Spatafora J.W."/>
            <person name="Aime M.C."/>
        </authorList>
    </citation>
    <scope>NUCLEOTIDE SEQUENCE [LARGE SCALE GENOMIC DNA]</scope>
    <source>
        <strain evidence="7 8">MCA 4198</strain>
    </source>
</reference>
<dbReference type="InterPro" id="IPR014001">
    <property type="entry name" value="Helicase_ATP-bd"/>
</dbReference>
<accession>A0A316YA41</accession>
<evidence type="ECO:0008006" key="9">
    <source>
        <dbReference type="Google" id="ProtNLM"/>
    </source>
</evidence>
<dbReference type="Proteomes" id="UP000245768">
    <property type="component" value="Unassembled WGS sequence"/>
</dbReference>
<dbReference type="RefSeq" id="XP_025373754.1">
    <property type="nucleotide sequence ID" value="XM_025519028.1"/>
</dbReference>
<dbReference type="InParanoid" id="A0A316YA41"/>
<dbReference type="FunCoup" id="A0A316YA41">
    <property type="interactions" value="142"/>
</dbReference>
<dbReference type="GO" id="GO:0005634">
    <property type="term" value="C:nucleus"/>
    <property type="evidence" value="ECO:0007669"/>
    <property type="project" value="TreeGrafter"/>
</dbReference>
<dbReference type="OrthoDB" id="423559at2759"/>
<feature type="domain" description="Helicase C-terminal" evidence="6">
    <location>
        <begin position="558"/>
        <end position="712"/>
    </location>
</feature>
<dbReference type="PANTHER" id="PTHR45626">
    <property type="entry name" value="TRANSCRIPTION TERMINATION FACTOR 2-RELATED"/>
    <property type="match status" value="1"/>
</dbReference>
<name>A0A316YA41_9BASI</name>
<dbReference type="InterPro" id="IPR050628">
    <property type="entry name" value="SNF2_RAD54_helicase_TF"/>
</dbReference>
<evidence type="ECO:0000313" key="7">
    <source>
        <dbReference type="EMBL" id="PWN86556.1"/>
    </source>
</evidence>
<dbReference type="SMART" id="SM00487">
    <property type="entry name" value="DEXDc"/>
    <property type="match status" value="1"/>
</dbReference>
<dbReference type="GO" id="GO:0006281">
    <property type="term" value="P:DNA repair"/>
    <property type="evidence" value="ECO:0007669"/>
    <property type="project" value="TreeGrafter"/>
</dbReference>
<keyword evidence="1" id="KW-0547">Nucleotide-binding</keyword>
<feature type="region of interest" description="Disordered" evidence="4">
    <location>
        <begin position="474"/>
        <end position="550"/>
    </location>
</feature>